<evidence type="ECO:0000313" key="3">
    <source>
        <dbReference type="Proteomes" id="UP001148838"/>
    </source>
</evidence>
<dbReference type="Pfam" id="PF17906">
    <property type="entry name" value="HTH_48"/>
    <property type="match status" value="1"/>
</dbReference>
<proteinExistence type="predicted"/>
<dbReference type="EMBL" id="JAJSOF020000039">
    <property type="protein sequence ID" value="KAJ4426983.1"/>
    <property type="molecule type" value="Genomic_DNA"/>
</dbReference>
<evidence type="ECO:0000259" key="1">
    <source>
        <dbReference type="Pfam" id="PF17906"/>
    </source>
</evidence>
<evidence type="ECO:0000313" key="2">
    <source>
        <dbReference type="EMBL" id="KAJ4426983.1"/>
    </source>
</evidence>
<comment type="caution">
    <text evidence="2">The sequence shown here is derived from an EMBL/GenBank/DDBJ whole genome shotgun (WGS) entry which is preliminary data.</text>
</comment>
<dbReference type="Gene3D" id="1.10.10.1450">
    <property type="match status" value="1"/>
</dbReference>
<keyword evidence="3" id="KW-1185">Reference proteome</keyword>
<dbReference type="InterPro" id="IPR041426">
    <property type="entry name" value="Mos1_HTH"/>
</dbReference>
<organism evidence="2 3">
    <name type="scientific">Periplaneta americana</name>
    <name type="common">American cockroach</name>
    <name type="synonym">Blatta americana</name>
    <dbReference type="NCBI Taxonomy" id="6978"/>
    <lineage>
        <taxon>Eukaryota</taxon>
        <taxon>Metazoa</taxon>
        <taxon>Ecdysozoa</taxon>
        <taxon>Arthropoda</taxon>
        <taxon>Hexapoda</taxon>
        <taxon>Insecta</taxon>
        <taxon>Pterygota</taxon>
        <taxon>Neoptera</taxon>
        <taxon>Polyneoptera</taxon>
        <taxon>Dictyoptera</taxon>
        <taxon>Blattodea</taxon>
        <taxon>Blattoidea</taxon>
        <taxon>Blattidae</taxon>
        <taxon>Blattinae</taxon>
        <taxon>Periplaneta</taxon>
    </lineage>
</organism>
<dbReference type="Proteomes" id="UP001148838">
    <property type="component" value="Unassembled WGS sequence"/>
</dbReference>
<reference evidence="2 3" key="1">
    <citation type="journal article" date="2022" name="Allergy">
        <title>Genome assembly and annotation of Periplaneta americana reveal a comprehensive cockroach allergen profile.</title>
        <authorList>
            <person name="Wang L."/>
            <person name="Xiong Q."/>
            <person name="Saelim N."/>
            <person name="Wang L."/>
            <person name="Nong W."/>
            <person name="Wan A.T."/>
            <person name="Shi M."/>
            <person name="Liu X."/>
            <person name="Cao Q."/>
            <person name="Hui J.H.L."/>
            <person name="Sookrung N."/>
            <person name="Leung T.F."/>
            <person name="Tungtrongchitr A."/>
            <person name="Tsui S.K.W."/>
        </authorList>
    </citation>
    <scope>NUCLEOTIDE SEQUENCE [LARGE SCALE GENOMIC DNA]</scope>
    <source>
        <strain evidence="2">PWHHKU_190912</strain>
    </source>
</reference>
<protein>
    <recommendedName>
        <fullName evidence="1">Mos1 transposase HTH domain-containing protein</fullName>
    </recommendedName>
</protein>
<gene>
    <name evidence="2" type="ORF">ANN_26782</name>
</gene>
<name>A0ABQ8RZ54_PERAM</name>
<accession>A0ABQ8RZ54</accession>
<feature type="domain" description="Mos1 transposase HTH" evidence="1">
    <location>
        <begin position="9"/>
        <end position="45"/>
    </location>
</feature>
<sequence length="96" mass="10622">MDVTHVEQRSYIKIAFIHGRNAKECYRELVEAFGNNALLYRTVTRCSGLLERMAMSSAYINGATSFFVSAAQLNSLSSGEDSIDRTLSSARPLVNV</sequence>